<dbReference type="AlphaFoldDB" id="A0A6G4IUJ7"/>
<evidence type="ECO:0000256" key="5">
    <source>
        <dbReference type="ARBA" id="ARBA00023136"/>
    </source>
</evidence>
<dbReference type="InterPro" id="IPR027379">
    <property type="entry name" value="CLS_N"/>
</dbReference>
<keyword evidence="3 6" id="KW-0812">Transmembrane</keyword>
<reference evidence="8" key="1">
    <citation type="submission" date="2020-02" db="EMBL/GenBank/DDBJ databases">
        <title>Novel Insights Into The Classification of Staphylococcal Beta-Lactamases In Relation To The Cefazolin Inoculum Effect.</title>
        <authorList>
            <person name="Carvajal L.P."/>
            <person name="Rincon S."/>
            <person name="Echeverri A."/>
            <person name="Porras J."/>
            <person name="Rios R."/>
            <person name="Ordonez K."/>
            <person name="Seas C."/>
            <person name="Gomez-Villegas S."/>
            <person name="Diaz L."/>
            <person name="Arias C.A."/>
            <person name="Reyes J."/>
        </authorList>
    </citation>
    <scope>NUCLEOTIDE SEQUENCE</scope>
    <source>
        <strain evidence="8">UCL372</strain>
    </source>
</reference>
<feature type="transmembrane region" description="Helical" evidence="6">
    <location>
        <begin position="12"/>
        <end position="34"/>
    </location>
</feature>
<evidence type="ECO:0000313" key="8">
    <source>
        <dbReference type="EMBL" id="NFV99668.1"/>
    </source>
</evidence>
<feature type="non-terminal residue" evidence="8">
    <location>
        <position position="172"/>
    </location>
</feature>
<accession>A0A6G4IUJ7</accession>
<organism evidence="8">
    <name type="scientific">Staphylococcus aureus</name>
    <dbReference type="NCBI Taxonomy" id="1280"/>
    <lineage>
        <taxon>Bacteria</taxon>
        <taxon>Bacillati</taxon>
        <taxon>Bacillota</taxon>
        <taxon>Bacilli</taxon>
        <taxon>Bacillales</taxon>
        <taxon>Staphylococcaceae</taxon>
        <taxon>Staphylococcus</taxon>
    </lineage>
</organism>
<sequence length="172" mass="19989">MQFSFSNDLGTLFTIILAIGFIINLVLAFIIIFLERNRRTASSTWAWLFVLFVLPLIGFILYLFFGRTVSARKLNKNNGNVLTDFDGLLKQQIESFDKGNYGTDNKQVQKHHDLVRMLLMDQDGFLTENNKVDHFIDGNDLYDQVLKDIKNAKEYIHLEYYTFALDLSLIHI</sequence>
<gene>
    <name evidence="8" type="ORF">G0X02_06245</name>
</gene>
<name>A0A6G4IUJ7_STAAU</name>
<dbReference type="GO" id="GO:0005886">
    <property type="term" value="C:plasma membrane"/>
    <property type="evidence" value="ECO:0007669"/>
    <property type="project" value="UniProtKB-SubCell"/>
</dbReference>
<evidence type="ECO:0000256" key="1">
    <source>
        <dbReference type="ARBA" id="ARBA00004651"/>
    </source>
</evidence>
<evidence type="ECO:0000256" key="6">
    <source>
        <dbReference type="SAM" id="Phobius"/>
    </source>
</evidence>
<dbReference type="EMBL" id="JAAJQV010000100">
    <property type="protein sequence ID" value="NFV99668.1"/>
    <property type="molecule type" value="Genomic_DNA"/>
</dbReference>
<feature type="domain" description="Cardiolipin synthase N-terminal" evidence="7">
    <location>
        <begin position="22"/>
        <end position="67"/>
    </location>
</feature>
<evidence type="ECO:0000256" key="4">
    <source>
        <dbReference type="ARBA" id="ARBA00022989"/>
    </source>
</evidence>
<dbReference type="Pfam" id="PF13396">
    <property type="entry name" value="PLDc_N"/>
    <property type="match status" value="1"/>
</dbReference>
<proteinExistence type="predicted"/>
<feature type="transmembrane region" description="Helical" evidence="6">
    <location>
        <begin position="46"/>
        <end position="65"/>
    </location>
</feature>
<protein>
    <submittedName>
        <fullName evidence="8">Cardiolipin synthase</fullName>
    </submittedName>
</protein>
<comment type="subcellular location">
    <subcellularLocation>
        <location evidence="1">Cell membrane</location>
        <topology evidence="1">Multi-pass membrane protein</topology>
    </subcellularLocation>
</comment>
<evidence type="ECO:0000256" key="3">
    <source>
        <dbReference type="ARBA" id="ARBA00022692"/>
    </source>
</evidence>
<keyword evidence="5 6" id="KW-0472">Membrane</keyword>
<evidence type="ECO:0000256" key="2">
    <source>
        <dbReference type="ARBA" id="ARBA00022475"/>
    </source>
</evidence>
<evidence type="ECO:0000259" key="7">
    <source>
        <dbReference type="Pfam" id="PF13396"/>
    </source>
</evidence>
<comment type="caution">
    <text evidence="8">The sequence shown here is derived from an EMBL/GenBank/DDBJ whole genome shotgun (WGS) entry which is preliminary data.</text>
</comment>
<keyword evidence="4 6" id="KW-1133">Transmembrane helix</keyword>
<dbReference type="SUPFAM" id="SSF56024">
    <property type="entry name" value="Phospholipase D/nuclease"/>
    <property type="match status" value="1"/>
</dbReference>
<keyword evidence="2" id="KW-1003">Cell membrane</keyword>